<sequence length="208" mass="23623">MNGREYLKSYGWKEGEALRKGGLRKPILVKHKKDTKGLGHDAGDSEAWWERLFDGQLKSLEVNASASKGKDGAISFNQNKVVASGVSKQQSPLYRMFVKGEGLAGTVGRTDFSRVRESIVVLSDDLVSQKFNKGKKQKEGKKDNKEKKEKKGKSKKSEIKKKEKKEKKKKKKKKERKVKEKGKKDEPNSGKRKRDSDEDKSKKKKTKV</sequence>
<dbReference type="RefSeq" id="XP_018987782.1">
    <property type="nucleotide sequence ID" value="XM_019127432.1"/>
</dbReference>
<dbReference type="GO" id="GO:0042274">
    <property type="term" value="P:ribosomal small subunit biogenesis"/>
    <property type="evidence" value="ECO:0007669"/>
    <property type="project" value="EnsemblFungi"/>
</dbReference>
<dbReference type="PANTHER" id="PTHR23149">
    <property type="entry name" value="G PATCH DOMAIN CONTAINING PROTEIN"/>
    <property type="match status" value="1"/>
</dbReference>
<gene>
    <name evidence="2" type="ORF">BABINDRAFT_159043</name>
</gene>
<accession>A0A1E3QXZ8</accession>
<feature type="compositionally biased region" description="Basic and acidic residues" evidence="1">
    <location>
        <begin position="182"/>
        <end position="201"/>
    </location>
</feature>
<keyword evidence="3" id="KW-1185">Reference proteome</keyword>
<evidence type="ECO:0000313" key="2">
    <source>
        <dbReference type="EMBL" id="ODQ82454.1"/>
    </source>
</evidence>
<dbReference type="EMBL" id="KV454426">
    <property type="protein sequence ID" value="ODQ82454.1"/>
    <property type="molecule type" value="Genomic_DNA"/>
</dbReference>
<organism evidence="2 3">
    <name type="scientific">Babjeviella inositovora NRRL Y-12698</name>
    <dbReference type="NCBI Taxonomy" id="984486"/>
    <lineage>
        <taxon>Eukaryota</taxon>
        <taxon>Fungi</taxon>
        <taxon>Dikarya</taxon>
        <taxon>Ascomycota</taxon>
        <taxon>Saccharomycotina</taxon>
        <taxon>Pichiomycetes</taxon>
        <taxon>Serinales incertae sedis</taxon>
        <taxon>Babjeviella</taxon>
    </lineage>
</organism>
<reference evidence="3" key="1">
    <citation type="submission" date="2016-05" db="EMBL/GenBank/DDBJ databases">
        <title>Comparative genomics of biotechnologically important yeasts.</title>
        <authorList>
            <consortium name="DOE Joint Genome Institute"/>
            <person name="Riley R."/>
            <person name="Haridas S."/>
            <person name="Wolfe K.H."/>
            <person name="Lopes M.R."/>
            <person name="Hittinger C.T."/>
            <person name="Goker M."/>
            <person name="Salamov A."/>
            <person name="Wisecaver J."/>
            <person name="Long T.M."/>
            <person name="Aerts A.L."/>
            <person name="Barry K."/>
            <person name="Choi C."/>
            <person name="Clum A."/>
            <person name="Coughlan A.Y."/>
            <person name="Deshpande S."/>
            <person name="Douglass A.P."/>
            <person name="Hanson S.J."/>
            <person name="Klenk H.-P."/>
            <person name="Labutti K."/>
            <person name="Lapidus A."/>
            <person name="Lindquist E."/>
            <person name="Lipzen A."/>
            <person name="Meier-Kolthoff J.P."/>
            <person name="Ohm R.A."/>
            <person name="Otillar R.P."/>
            <person name="Pangilinan J."/>
            <person name="Peng Y."/>
            <person name="Rokas A."/>
            <person name="Rosa C.A."/>
            <person name="Scheuner C."/>
            <person name="Sibirny A.A."/>
            <person name="Slot J.C."/>
            <person name="Stielow J.B."/>
            <person name="Sun H."/>
            <person name="Kurtzman C.P."/>
            <person name="Blackwell M."/>
            <person name="Grigoriev I.V."/>
            <person name="Jeffries T.W."/>
        </authorList>
    </citation>
    <scope>NUCLEOTIDE SEQUENCE [LARGE SCALE GENOMIC DNA]</scope>
    <source>
        <strain evidence="3">NRRL Y-12698</strain>
    </source>
</reference>
<dbReference type="GeneID" id="30145285"/>
<feature type="compositionally biased region" description="Basic and acidic residues" evidence="1">
    <location>
        <begin position="140"/>
        <end position="161"/>
    </location>
</feature>
<name>A0A1E3QXZ8_9ASCO</name>
<feature type="compositionally biased region" description="Basic residues" evidence="1">
    <location>
        <begin position="162"/>
        <end position="181"/>
    </location>
</feature>
<dbReference type="OrthoDB" id="3366546at2759"/>
<dbReference type="Proteomes" id="UP000094336">
    <property type="component" value="Unassembled WGS sequence"/>
</dbReference>
<dbReference type="InterPro" id="IPR050656">
    <property type="entry name" value="PINX1"/>
</dbReference>
<dbReference type="STRING" id="984486.A0A1E3QXZ8"/>
<feature type="region of interest" description="Disordered" evidence="1">
    <location>
        <begin position="131"/>
        <end position="208"/>
    </location>
</feature>
<dbReference type="GO" id="GO:0005730">
    <property type="term" value="C:nucleolus"/>
    <property type="evidence" value="ECO:0007669"/>
    <property type="project" value="EnsemblFungi"/>
</dbReference>
<evidence type="ECO:0008006" key="4">
    <source>
        <dbReference type="Google" id="ProtNLM"/>
    </source>
</evidence>
<evidence type="ECO:0000313" key="3">
    <source>
        <dbReference type="Proteomes" id="UP000094336"/>
    </source>
</evidence>
<dbReference type="PANTHER" id="PTHR23149:SF26">
    <property type="entry name" value="PROTEIN TMA23"/>
    <property type="match status" value="1"/>
</dbReference>
<proteinExistence type="predicted"/>
<protein>
    <recommendedName>
        <fullName evidence="4">G-patch domain-containing protein</fullName>
    </recommendedName>
</protein>
<evidence type="ECO:0000256" key="1">
    <source>
        <dbReference type="SAM" id="MobiDB-lite"/>
    </source>
</evidence>
<dbReference type="AlphaFoldDB" id="A0A1E3QXZ8"/>